<dbReference type="Proteomes" id="UP000662939">
    <property type="component" value="Chromosome"/>
</dbReference>
<reference evidence="11" key="1">
    <citation type="submission" date="2021-02" db="EMBL/GenBank/DDBJ databases">
        <title>Natronoglycomyces albus gen. nov., sp. nov, a haloalkaliphilic actinobacterium from a soda solonchak soil.</title>
        <authorList>
            <person name="Sorokin D.Y."/>
            <person name="Khijniak T.V."/>
            <person name="Zakharycheva A.P."/>
            <person name="Boueva O.V."/>
            <person name="Ariskina E.V."/>
            <person name="Hahnke R.L."/>
            <person name="Bunk B."/>
            <person name="Sproer C."/>
            <person name="Schumann P."/>
            <person name="Evtushenko L.I."/>
            <person name="Kublanov I.V."/>
        </authorList>
    </citation>
    <scope>NUCLEOTIDE SEQUENCE</scope>
    <source>
        <strain evidence="11">DSM 106290</strain>
    </source>
</reference>
<evidence type="ECO:0000256" key="2">
    <source>
        <dbReference type="ARBA" id="ARBA00004063"/>
    </source>
</evidence>
<sequence>MTVHDMYPTRGSREPALLYRHDDPTVYGKPEDGMLTAEQLAHHEAAGYTDIEQLLNDAEVEKYAEEMDRLLQETQKSATSADQGDDEHVVREDERQEVLSIFDVHRNSELFAELISDERVAGVARQILGSEVYIHHSRISYKPGLVGTPFYWHSDFETWHAEDGMPRMRAVTLSLALTDNTEHNGSVMVMPGSHKVFVSCVGDTPDEHYKSALQDQRIGTPDDVSLGMLAEKYGIQQLNGPAGSATWIDCNLMRGTNGNITPFARANLVVAFNSVENECGEPYRADEARPDFLARDVEPI</sequence>
<evidence type="ECO:0000256" key="10">
    <source>
        <dbReference type="NCBIfam" id="TIGR02408"/>
    </source>
</evidence>
<evidence type="ECO:0000256" key="4">
    <source>
        <dbReference type="ARBA" id="ARBA00011738"/>
    </source>
</evidence>
<dbReference type="AlphaFoldDB" id="A0A895XPV9"/>
<dbReference type="NCBIfam" id="TIGR02408">
    <property type="entry name" value="ectoine_ThpD"/>
    <property type="match status" value="1"/>
</dbReference>
<evidence type="ECO:0000313" key="11">
    <source>
        <dbReference type="EMBL" id="QSB04576.1"/>
    </source>
</evidence>
<comment type="cofactor">
    <cofactor evidence="1">
        <name>Fe(2+)</name>
        <dbReference type="ChEBI" id="CHEBI:29033"/>
    </cofactor>
</comment>
<keyword evidence="5" id="KW-0479">Metal-binding</keyword>
<protein>
    <recommendedName>
        <fullName evidence="10">Ectoine hydroxylase</fullName>
        <ecNumber evidence="10">1.14.11.55</ecNumber>
    </recommendedName>
</protein>
<evidence type="ECO:0000256" key="9">
    <source>
        <dbReference type="ARBA" id="ARBA00049228"/>
    </source>
</evidence>
<dbReference type="PANTHER" id="PTHR20883">
    <property type="entry name" value="PHYTANOYL-COA DIOXYGENASE DOMAIN CONTAINING 1"/>
    <property type="match status" value="1"/>
</dbReference>
<dbReference type="GO" id="GO:0016706">
    <property type="term" value="F:2-oxoglutarate-dependent dioxygenase activity"/>
    <property type="evidence" value="ECO:0007669"/>
    <property type="project" value="InterPro"/>
</dbReference>
<dbReference type="SUPFAM" id="SSF51197">
    <property type="entry name" value="Clavaminate synthase-like"/>
    <property type="match status" value="1"/>
</dbReference>
<comment type="function">
    <text evidence="2">Involved in the biosynthesis of 5-hydroxyectoine, called compatible solute, which helps organisms to survive extreme osmotic stress by acting as a highly soluble organic osmolyte. Catalyzes the 2-oxoglutarate-dependent selective hydroxylation of L-ectoine to yield (4S,5S)-5-hydroxyectoine.</text>
</comment>
<dbReference type="EC" id="1.14.11.55" evidence="10"/>
<keyword evidence="7 11" id="KW-0560">Oxidoreductase</keyword>
<dbReference type="InterPro" id="IPR008775">
    <property type="entry name" value="Phytyl_CoA_dOase-like"/>
</dbReference>
<evidence type="ECO:0000256" key="3">
    <source>
        <dbReference type="ARBA" id="ARBA00007851"/>
    </source>
</evidence>
<evidence type="ECO:0000256" key="1">
    <source>
        <dbReference type="ARBA" id="ARBA00001954"/>
    </source>
</evidence>
<gene>
    <name evidence="11" type="primary">thpD</name>
    <name evidence="11" type="ORF">JQS30_12450</name>
</gene>
<evidence type="ECO:0000256" key="8">
    <source>
        <dbReference type="ARBA" id="ARBA00023004"/>
    </source>
</evidence>
<keyword evidence="8" id="KW-0408">Iron</keyword>
<name>A0A895XPV9_9ACTN</name>
<dbReference type="Gene3D" id="2.60.120.620">
    <property type="entry name" value="q2cbj1_9rhob like domain"/>
    <property type="match status" value="1"/>
</dbReference>
<keyword evidence="6" id="KW-0223">Dioxygenase</keyword>
<accession>A0A895XPV9</accession>
<dbReference type="GO" id="GO:0005506">
    <property type="term" value="F:iron ion binding"/>
    <property type="evidence" value="ECO:0007669"/>
    <property type="project" value="UniProtKB-ARBA"/>
</dbReference>
<dbReference type="KEGG" id="nav:JQS30_12450"/>
<organism evidence="11 12">
    <name type="scientific">Natronoglycomyces albus</name>
    <dbReference type="NCBI Taxonomy" id="2811108"/>
    <lineage>
        <taxon>Bacteria</taxon>
        <taxon>Bacillati</taxon>
        <taxon>Actinomycetota</taxon>
        <taxon>Actinomycetes</taxon>
        <taxon>Glycomycetales</taxon>
        <taxon>Glycomycetaceae</taxon>
        <taxon>Natronoglycomyces</taxon>
    </lineage>
</organism>
<comment type="similarity">
    <text evidence="3">Belongs to the PhyH family. EctD subfamily.</text>
</comment>
<dbReference type="InterPro" id="IPR012774">
    <property type="entry name" value="EctD"/>
</dbReference>
<evidence type="ECO:0000313" key="12">
    <source>
        <dbReference type="Proteomes" id="UP000662939"/>
    </source>
</evidence>
<evidence type="ECO:0000256" key="5">
    <source>
        <dbReference type="ARBA" id="ARBA00022723"/>
    </source>
</evidence>
<proteinExistence type="inferred from homology"/>
<dbReference type="EMBL" id="CP070496">
    <property type="protein sequence ID" value="QSB04576.1"/>
    <property type="molecule type" value="Genomic_DNA"/>
</dbReference>
<dbReference type="RefSeq" id="WP_213170574.1">
    <property type="nucleotide sequence ID" value="NZ_CP070496.1"/>
</dbReference>
<comment type="catalytic activity">
    <reaction evidence="9">
        <text>L-ectoine + 2-oxoglutarate + O2 = 5-hydroxyectoine + succinate + CO2</text>
        <dbReference type="Rhea" id="RHEA:45740"/>
        <dbReference type="ChEBI" id="CHEBI:15379"/>
        <dbReference type="ChEBI" id="CHEBI:16526"/>
        <dbReference type="ChEBI" id="CHEBI:16810"/>
        <dbReference type="ChEBI" id="CHEBI:30031"/>
        <dbReference type="ChEBI" id="CHEBI:58515"/>
        <dbReference type="ChEBI" id="CHEBI:85413"/>
        <dbReference type="EC" id="1.14.11.55"/>
    </reaction>
</comment>
<dbReference type="Pfam" id="PF05721">
    <property type="entry name" value="PhyH"/>
    <property type="match status" value="1"/>
</dbReference>
<keyword evidence="12" id="KW-1185">Reference proteome</keyword>
<dbReference type="PANTHER" id="PTHR20883:SF48">
    <property type="entry name" value="ECTOINE DIOXYGENASE"/>
    <property type="match status" value="1"/>
</dbReference>
<comment type="subunit">
    <text evidence="4">Homodimer.</text>
</comment>
<evidence type="ECO:0000256" key="6">
    <source>
        <dbReference type="ARBA" id="ARBA00022964"/>
    </source>
</evidence>
<evidence type="ECO:0000256" key="7">
    <source>
        <dbReference type="ARBA" id="ARBA00023002"/>
    </source>
</evidence>